<feature type="compositionally biased region" description="Basic and acidic residues" evidence="4">
    <location>
        <begin position="238"/>
        <end position="255"/>
    </location>
</feature>
<dbReference type="InterPro" id="IPR041297">
    <property type="entry name" value="Crb2_Tudor"/>
</dbReference>
<dbReference type="GO" id="GO:0042393">
    <property type="term" value="F:histone binding"/>
    <property type="evidence" value="ECO:0007669"/>
    <property type="project" value="TreeGrafter"/>
</dbReference>
<feature type="compositionally biased region" description="Polar residues" evidence="4">
    <location>
        <begin position="664"/>
        <end position="681"/>
    </location>
</feature>
<feature type="compositionally biased region" description="Low complexity" evidence="4">
    <location>
        <begin position="790"/>
        <end position="800"/>
    </location>
</feature>
<feature type="region of interest" description="Disordered" evidence="4">
    <location>
        <begin position="86"/>
        <end position="109"/>
    </location>
</feature>
<feature type="compositionally biased region" description="Basic and acidic residues" evidence="4">
    <location>
        <begin position="86"/>
        <end position="97"/>
    </location>
</feature>
<dbReference type="STRING" id="331657.A0A4U0X0T5"/>
<feature type="compositionally biased region" description="Polar residues" evidence="4">
    <location>
        <begin position="471"/>
        <end position="487"/>
    </location>
</feature>
<feature type="compositionally biased region" description="Polar residues" evidence="4">
    <location>
        <begin position="451"/>
        <end position="461"/>
    </location>
</feature>
<dbReference type="PANTHER" id="PTHR15321:SF3">
    <property type="entry name" value="TP53-BINDING PROTEIN 1"/>
    <property type="match status" value="1"/>
</dbReference>
<dbReference type="EMBL" id="NAJN01000694">
    <property type="protein sequence ID" value="TKA69814.1"/>
    <property type="molecule type" value="Genomic_DNA"/>
</dbReference>
<comment type="subcellular location">
    <subcellularLocation>
        <location evidence="1">Nucleus</location>
    </subcellularLocation>
</comment>
<keyword evidence="3" id="KW-0539">Nucleus</keyword>
<feature type="region of interest" description="Disordered" evidence="4">
    <location>
        <begin position="664"/>
        <end position="689"/>
    </location>
</feature>
<dbReference type="CDD" id="cd17745">
    <property type="entry name" value="BRCT_p53bp1_rpt1"/>
    <property type="match status" value="1"/>
</dbReference>
<feature type="compositionally biased region" description="Polar residues" evidence="4">
    <location>
        <begin position="363"/>
        <end position="373"/>
    </location>
</feature>
<dbReference type="InterPro" id="IPR047252">
    <property type="entry name" value="TP53BP1-like"/>
</dbReference>
<proteinExistence type="predicted"/>
<name>A0A4U0X0T5_9PEZI</name>
<sequence>MTAFDETPSQTGMYHVSFGGLPMFAGAGGDTQPDSQIYKNYSSIIKSQDAPDNSLDTSGRVTADTDGLRTYTDGDAGHINLIEHWEASPSGDEKPPLDEGSEDELGSSSPQVRIDLLHESMRMPPKTPITAGQKRDYRGEIISSTTTKTPASGLATFFGYGVSGPAMSLTQMFNATQAPSSPLPVGFRSDPVFDRPSPNFAHHHSSPVAAMSSLAKDGRLDLPRTGIEPRDTYTSMKESQERRARRERQEQEQKMKSALQGHGDGGSDEESDSAEQKVARHMQRAQISTEAMRAWSGVTAPPRRHGRQTLAGASTATGYVTPARSIRRRPRSREIVEISDDIPAIDATSEAESVDEYDELAQTIRQSQSQPGNLRSDGVQVPMTASRAAGHPLGPEDDAHSPSVNHRVAEGLPLDTGKDVVSAADSPQVSGSSPKPFVTTRDMQLVAVADSQPQNARTQQSLPPPRPVEPSSMQSLVPASQIASLSPETRMRVDATILSGIDTSSIPPHPVDTSQLVEDVVEERLPSSPPLLALSVFPEGDGKENVSGSEDELNLVSTRHQNFRVADDAITNDAALVEPADNTPATHVENSTGDINEHRSEKRRQLATGPVVSEHVTPKAPGSSARASIISHARANARIPADVASPAPSHSNVPFETAYTHLSASPSKRVLSHQNSSTTSESPKKGTNVRRLIDIAADPTPPDADEDVDMDVDFMTRDDLDFLDVLHGSSPVRLSKKRRKVYGTKPIQSPVKAVQVIQELNRSPPKVVQAVQELAAAVNEPSVSASLAAVSELPASTPRATEPPTPTPPSVRKREEAGKHAAARARRTVVTLRHPGTKDKGKLPRAIRQTKGWAPGSRDGKSLRSVKMKVQATRPTDAATTPGEKLGRNAQSDPRPNARSAVAEEDPAQVQAAPERDLDILRQPATAQRSASAQQGVENRVLAPQRVLALFKGNFMAYYPAICLGPLPGDSTRLQVAFDDGTVVNLEKAHVISMDMRVGDLIKVDLNKMKTKTVRDESVSSSCSESHLFNGMAFAVTYTSKESEKGHVLRLIVSHGGRLLNEGFDELFIAESLQDSTTSPKRSPSKLAGNASSTSFRLTREAQNLGFTALISDRHSRRAKYMQALALGLPCLAGRWVLDCIKQNTILPWERYLLPAGESSFLGAVRSRVLLPSPAAEARLSMMIDTRPKLLDGRSVLLVTGKGKIEEKRKAYVFLTRALGAKRVAKAANVELAKNMLEQAQQDWDLVYVDGPEKQAEKVLFGTINGEVDSIVTAGAGKKRKRGNEDEQVRRKVKIVGDEFIIQSLILGALVEQ</sequence>
<dbReference type="GO" id="GO:0005634">
    <property type="term" value="C:nucleus"/>
    <property type="evidence" value="ECO:0007669"/>
    <property type="project" value="UniProtKB-SubCell"/>
</dbReference>
<dbReference type="GO" id="GO:0045944">
    <property type="term" value="P:positive regulation of transcription by RNA polymerase II"/>
    <property type="evidence" value="ECO:0007669"/>
    <property type="project" value="TreeGrafter"/>
</dbReference>
<dbReference type="SUPFAM" id="SSF52113">
    <property type="entry name" value="BRCT domain"/>
    <property type="match status" value="1"/>
</dbReference>
<evidence type="ECO:0000256" key="3">
    <source>
        <dbReference type="ARBA" id="ARBA00023242"/>
    </source>
</evidence>
<evidence type="ECO:0000313" key="6">
    <source>
        <dbReference type="EMBL" id="TKA69814.1"/>
    </source>
</evidence>
<comment type="caution">
    <text evidence="6">The sequence shown here is derived from an EMBL/GenBank/DDBJ whole genome shotgun (WGS) entry which is preliminary data.</text>
</comment>
<feature type="region of interest" description="Disordered" evidence="4">
    <location>
        <begin position="1075"/>
        <end position="1094"/>
    </location>
</feature>
<dbReference type="Gene3D" id="2.30.30.140">
    <property type="match status" value="1"/>
</dbReference>
<dbReference type="Proteomes" id="UP000308768">
    <property type="component" value="Unassembled WGS sequence"/>
</dbReference>
<evidence type="ECO:0000259" key="5">
    <source>
        <dbReference type="PROSITE" id="PS50172"/>
    </source>
</evidence>
<feature type="compositionally biased region" description="Basic and acidic residues" evidence="4">
    <location>
        <begin position="216"/>
        <end position="231"/>
    </location>
</feature>
<evidence type="ECO:0000256" key="4">
    <source>
        <dbReference type="SAM" id="MobiDB-lite"/>
    </source>
</evidence>
<dbReference type="InterPro" id="IPR047249">
    <property type="entry name" value="BRCT_p53bp1-like_rpt1"/>
</dbReference>
<feature type="region of interest" description="Disordered" evidence="4">
    <location>
        <begin position="47"/>
        <end position="68"/>
    </location>
</feature>
<dbReference type="Gene3D" id="3.40.50.10190">
    <property type="entry name" value="BRCT domain"/>
    <property type="match status" value="1"/>
</dbReference>
<reference evidence="6 7" key="1">
    <citation type="submission" date="2017-03" db="EMBL/GenBank/DDBJ databases">
        <title>Genomes of endolithic fungi from Antarctica.</title>
        <authorList>
            <person name="Coleine C."/>
            <person name="Masonjones S."/>
            <person name="Stajich J.E."/>
        </authorList>
    </citation>
    <scope>NUCLEOTIDE SEQUENCE [LARGE SCALE GENOMIC DNA]</scope>
    <source>
        <strain evidence="6 7">CCFEE 5187</strain>
    </source>
</reference>
<protein>
    <recommendedName>
        <fullName evidence="5">BRCT domain-containing protein</fullName>
    </recommendedName>
</protein>
<dbReference type="InterPro" id="IPR001357">
    <property type="entry name" value="BRCT_dom"/>
</dbReference>
<feature type="region of interest" description="Disordered" evidence="4">
    <location>
        <begin position="578"/>
        <end position="626"/>
    </location>
</feature>
<gene>
    <name evidence="6" type="ORF">B0A49_08938</name>
</gene>
<feature type="domain" description="BRCT" evidence="5">
    <location>
        <begin position="1024"/>
        <end position="1154"/>
    </location>
</feature>
<feature type="region of interest" description="Disordered" evidence="4">
    <location>
        <begin position="790"/>
        <end position="916"/>
    </location>
</feature>
<dbReference type="Pfam" id="PF18115">
    <property type="entry name" value="Tudor_3"/>
    <property type="match status" value="1"/>
</dbReference>
<keyword evidence="7" id="KW-1185">Reference proteome</keyword>
<evidence type="ECO:0000313" key="7">
    <source>
        <dbReference type="Proteomes" id="UP000308768"/>
    </source>
</evidence>
<dbReference type="GO" id="GO:0000077">
    <property type="term" value="P:DNA damage checkpoint signaling"/>
    <property type="evidence" value="ECO:0007669"/>
    <property type="project" value="TreeGrafter"/>
</dbReference>
<dbReference type="PANTHER" id="PTHR15321">
    <property type="entry name" value="TUMOR SUPPRESSOR P53-BINDING PROTEIN 1"/>
    <property type="match status" value="1"/>
</dbReference>
<feature type="compositionally biased region" description="Polar residues" evidence="4">
    <location>
        <begin position="583"/>
        <end position="594"/>
    </location>
</feature>
<dbReference type="InterPro" id="IPR036420">
    <property type="entry name" value="BRCT_dom_sf"/>
</dbReference>
<evidence type="ECO:0000256" key="2">
    <source>
        <dbReference type="ARBA" id="ARBA00022763"/>
    </source>
</evidence>
<feature type="region of interest" description="Disordered" evidence="4">
    <location>
        <begin position="186"/>
        <end position="487"/>
    </location>
</feature>
<dbReference type="PROSITE" id="PS50172">
    <property type="entry name" value="BRCT"/>
    <property type="match status" value="1"/>
</dbReference>
<evidence type="ECO:0000256" key="1">
    <source>
        <dbReference type="ARBA" id="ARBA00004123"/>
    </source>
</evidence>
<dbReference type="OrthoDB" id="129353at2759"/>
<keyword evidence="2" id="KW-0227">DNA damage</keyword>
<organism evidence="6 7">
    <name type="scientific">Cryomyces minteri</name>
    <dbReference type="NCBI Taxonomy" id="331657"/>
    <lineage>
        <taxon>Eukaryota</taxon>
        <taxon>Fungi</taxon>
        <taxon>Dikarya</taxon>
        <taxon>Ascomycota</taxon>
        <taxon>Pezizomycotina</taxon>
        <taxon>Dothideomycetes</taxon>
        <taxon>Dothideomycetes incertae sedis</taxon>
        <taxon>Cryomyces</taxon>
    </lineage>
</organism>
<dbReference type="SMART" id="SM00292">
    <property type="entry name" value="BRCT"/>
    <property type="match status" value="2"/>
</dbReference>
<accession>A0A4U0X0T5</accession>
<feature type="compositionally biased region" description="Polar residues" evidence="4">
    <location>
        <begin position="47"/>
        <end position="60"/>
    </location>
</feature>
<feature type="compositionally biased region" description="Basic and acidic residues" evidence="4">
    <location>
        <begin position="595"/>
        <end position="604"/>
    </location>
</feature>